<name>A0A2H4J130_9CAUD</name>
<dbReference type="InterPro" id="IPR025395">
    <property type="entry name" value="Phage_tail_terminator-like"/>
</dbReference>
<gene>
    <name evidence="1" type="ORF">3S11_7</name>
</gene>
<sequence length="136" mass="14659">MSHRIIRSLMETRLAAWAKTKNLRVAYQNQNFTPATGETYLTTATLPALTDSLTLAGDHREYTGIFQVSVVTPAGKGAGAGEALADELAALYPLNDRLSKGAFIVQIITPMAVARSIQGDTDFTIPVSLTYRADTI</sequence>
<protein>
    <recommendedName>
        <fullName evidence="2">Tail completion protein</fullName>
    </recommendedName>
</protein>
<dbReference type="Pfam" id="PF13554">
    <property type="entry name" value="Phage_tail_terminator_5"/>
    <property type="match status" value="1"/>
</dbReference>
<proteinExistence type="predicted"/>
<accession>A0A2H4J130</accession>
<dbReference type="EMBL" id="MF417879">
    <property type="protein sequence ID" value="ASN68685.1"/>
    <property type="molecule type" value="Genomic_DNA"/>
</dbReference>
<reference evidence="1" key="1">
    <citation type="submission" date="2017-06" db="EMBL/GenBank/DDBJ databases">
        <title>Novel phages from South African skin metaviromes.</title>
        <authorList>
            <person name="van Zyl L.J."/>
            <person name="Abrahams Y."/>
            <person name="Stander E.A."/>
            <person name="Kirby B.M."/>
            <person name="Clavaud C."/>
            <person name="Farcet C."/>
            <person name="Breton L."/>
            <person name="Trindade M.I."/>
        </authorList>
    </citation>
    <scope>NUCLEOTIDE SEQUENCE</scope>
</reference>
<evidence type="ECO:0008006" key="2">
    <source>
        <dbReference type="Google" id="ProtNLM"/>
    </source>
</evidence>
<dbReference type="Gene3D" id="3.30.2000.20">
    <property type="match status" value="1"/>
</dbReference>
<evidence type="ECO:0000313" key="1">
    <source>
        <dbReference type="EMBL" id="ASN68685.1"/>
    </source>
</evidence>
<organism evidence="1">
    <name type="scientific">uncultured Caudovirales phage</name>
    <dbReference type="NCBI Taxonomy" id="2100421"/>
    <lineage>
        <taxon>Viruses</taxon>
        <taxon>Duplodnaviria</taxon>
        <taxon>Heunggongvirae</taxon>
        <taxon>Uroviricota</taxon>
        <taxon>Caudoviricetes</taxon>
        <taxon>Peduoviridae</taxon>
        <taxon>Maltschvirus</taxon>
        <taxon>Maltschvirus maltsch</taxon>
    </lineage>
</organism>